<dbReference type="PROSITE" id="PS50157">
    <property type="entry name" value="ZINC_FINGER_C2H2_2"/>
    <property type="match status" value="1"/>
</dbReference>
<dbReference type="OrthoDB" id="4748970at2759"/>
<sequence>MRSHVPICTRTYRRHQALHANRSQANVCQGCRKTFSRLDALNRHRKPLSFGTRFWHTDHVLYSQSAQKVVPNVGKL</sequence>
<protein>
    <recommendedName>
        <fullName evidence="2">C2H2-type domain-containing protein</fullName>
    </recommendedName>
</protein>
<dbReference type="Gene3D" id="3.30.160.60">
    <property type="entry name" value="Classic Zinc Finger"/>
    <property type="match status" value="1"/>
</dbReference>
<accession>A0A0C3EM82</accession>
<reference evidence="3 4" key="1">
    <citation type="submission" date="2014-04" db="EMBL/GenBank/DDBJ databases">
        <authorList>
            <consortium name="DOE Joint Genome Institute"/>
            <person name="Kuo A."/>
            <person name="Kohler A."/>
            <person name="Nagy L.G."/>
            <person name="Floudas D."/>
            <person name="Copeland A."/>
            <person name="Barry K.W."/>
            <person name="Cichocki N."/>
            <person name="Veneault-Fourrey C."/>
            <person name="LaButti K."/>
            <person name="Lindquist E.A."/>
            <person name="Lipzen A."/>
            <person name="Lundell T."/>
            <person name="Morin E."/>
            <person name="Murat C."/>
            <person name="Sun H."/>
            <person name="Tunlid A."/>
            <person name="Henrissat B."/>
            <person name="Grigoriev I.V."/>
            <person name="Hibbett D.S."/>
            <person name="Martin F."/>
            <person name="Nordberg H.P."/>
            <person name="Cantor M.N."/>
            <person name="Hua S.X."/>
        </authorList>
    </citation>
    <scope>NUCLEOTIDE SEQUENCE [LARGE SCALE GENOMIC DNA]</scope>
    <source>
        <strain evidence="3 4">Foug A</strain>
    </source>
</reference>
<reference evidence="4" key="2">
    <citation type="submission" date="2015-01" db="EMBL/GenBank/DDBJ databases">
        <title>Evolutionary Origins and Diversification of the Mycorrhizal Mutualists.</title>
        <authorList>
            <consortium name="DOE Joint Genome Institute"/>
            <consortium name="Mycorrhizal Genomics Consortium"/>
            <person name="Kohler A."/>
            <person name="Kuo A."/>
            <person name="Nagy L.G."/>
            <person name="Floudas D."/>
            <person name="Copeland A."/>
            <person name="Barry K.W."/>
            <person name="Cichocki N."/>
            <person name="Veneault-Fourrey C."/>
            <person name="LaButti K."/>
            <person name="Lindquist E.A."/>
            <person name="Lipzen A."/>
            <person name="Lundell T."/>
            <person name="Morin E."/>
            <person name="Murat C."/>
            <person name="Riley R."/>
            <person name="Ohm R."/>
            <person name="Sun H."/>
            <person name="Tunlid A."/>
            <person name="Henrissat B."/>
            <person name="Grigoriev I.V."/>
            <person name="Hibbett D.S."/>
            <person name="Martin F."/>
        </authorList>
    </citation>
    <scope>NUCLEOTIDE SEQUENCE [LARGE SCALE GENOMIC DNA]</scope>
    <source>
        <strain evidence="4">Foug A</strain>
    </source>
</reference>
<name>A0A0C3EM82_9AGAM</name>
<dbReference type="HOGENOM" id="CLU_2655923_0_0_1"/>
<keyword evidence="4" id="KW-1185">Reference proteome</keyword>
<dbReference type="EMBL" id="KN822007">
    <property type="protein sequence ID" value="KIM69026.1"/>
    <property type="molecule type" value="Genomic_DNA"/>
</dbReference>
<organism evidence="3 4">
    <name type="scientific">Scleroderma citrinum Foug A</name>
    <dbReference type="NCBI Taxonomy" id="1036808"/>
    <lineage>
        <taxon>Eukaryota</taxon>
        <taxon>Fungi</taxon>
        <taxon>Dikarya</taxon>
        <taxon>Basidiomycota</taxon>
        <taxon>Agaricomycotina</taxon>
        <taxon>Agaricomycetes</taxon>
        <taxon>Agaricomycetidae</taxon>
        <taxon>Boletales</taxon>
        <taxon>Sclerodermatineae</taxon>
        <taxon>Sclerodermataceae</taxon>
        <taxon>Scleroderma</taxon>
    </lineage>
</organism>
<dbReference type="Pfam" id="PF00096">
    <property type="entry name" value="zf-C2H2"/>
    <property type="match status" value="1"/>
</dbReference>
<feature type="domain" description="C2H2-type" evidence="2">
    <location>
        <begin position="26"/>
        <end position="54"/>
    </location>
</feature>
<evidence type="ECO:0000313" key="4">
    <source>
        <dbReference type="Proteomes" id="UP000053989"/>
    </source>
</evidence>
<keyword evidence="1" id="KW-0862">Zinc</keyword>
<evidence type="ECO:0000256" key="1">
    <source>
        <dbReference type="PROSITE-ProRule" id="PRU00042"/>
    </source>
</evidence>
<evidence type="ECO:0000313" key="3">
    <source>
        <dbReference type="EMBL" id="KIM69026.1"/>
    </source>
</evidence>
<keyword evidence="1" id="KW-0479">Metal-binding</keyword>
<evidence type="ECO:0000259" key="2">
    <source>
        <dbReference type="PROSITE" id="PS50157"/>
    </source>
</evidence>
<dbReference type="InterPro" id="IPR013087">
    <property type="entry name" value="Znf_C2H2_type"/>
</dbReference>
<dbReference type="GO" id="GO:0008270">
    <property type="term" value="F:zinc ion binding"/>
    <property type="evidence" value="ECO:0007669"/>
    <property type="project" value="UniProtKB-KW"/>
</dbReference>
<dbReference type="AlphaFoldDB" id="A0A0C3EM82"/>
<dbReference type="InParanoid" id="A0A0C3EM82"/>
<gene>
    <name evidence="3" type="ORF">SCLCIDRAFT_1208437</name>
</gene>
<dbReference type="Proteomes" id="UP000053989">
    <property type="component" value="Unassembled WGS sequence"/>
</dbReference>
<keyword evidence="1" id="KW-0863">Zinc-finger</keyword>
<proteinExistence type="predicted"/>